<evidence type="ECO:0000256" key="3">
    <source>
        <dbReference type="ARBA" id="ARBA00023274"/>
    </source>
</evidence>
<dbReference type="GO" id="GO:1990904">
    <property type="term" value="C:ribonucleoprotein complex"/>
    <property type="evidence" value="ECO:0007669"/>
    <property type="project" value="UniProtKB-KW"/>
</dbReference>
<protein>
    <submittedName>
        <fullName evidence="5">50S ribosomal protein L4</fullName>
    </submittedName>
</protein>
<keyword evidence="6" id="KW-1185">Reference proteome</keyword>
<dbReference type="Gene3D" id="3.40.1370.10">
    <property type="match status" value="1"/>
</dbReference>
<reference evidence="6" key="1">
    <citation type="submission" date="2019-05" db="EMBL/GenBank/DDBJ databases">
        <title>Candidatus Nanohalobium constans, a novel model system to study the DPANN nano-sized archaea: genomic and physiological characterization of a nanoarchaeon co-cultured with its chitinotrophic host.</title>
        <authorList>
            <person name="La Cono V."/>
            <person name="Arcadi E."/>
            <person name="Crisafi F."/>
            <person name="Denaro R."/>
            <person name="La Spada G."/>
            <person name="Messina E."/>
            <person name="Smedile F."/>
            <person name="Toshchakov S.V."/>
            <person name="Shevchenko M.A."/>
            <person name="Golyshin P.N."/>
            <person name="Golyshina O.V."/>
            <person name="Ferrer M."/>
            <person name="Rohde M."/>
            <person name="Mushegian A."/>
            <person name="Sorokin D.Y."/>
            <person name="Giuliano L."/>
            <person name="Yakimov M.M."/>
        </authorList>
    </citation>
    <scope>NUCLEOTIDE SEQUENCE [LARGE SCALE GENOMIC DNA]</scope>
    <source>
        <strain evidence="6">LC1Nh</strain>
    </source>
</reference>
<comment type="similarity">
    <text evidence="1">Belongs to the universal ribosomal protein uL4 family.</text>
</comment>
<evidence type="ECO:0000313" key="5">
    <source>
        <dbReference type="EMBL" id="QGA80988.1"/>
    </source>
</evidence>
<dbReference type="AlphaFoldDB" id="A0A5Q0UH74"/>
<sequence>MTDLPNQFNERVRPDIIKRANLSIKSKKRQQYGADPEAGLRHVVYWKKQQNAYRGQKGKGMSRTPRKIRVRRGSQIYGDGAEAPNTVGGRTAHPPKSQKDFTEEINDKERRKAIRSAIAATADEELVSEKHDYEGDLPLVEEDLSGIQKTQELKETLEDLGLEDELDRVSEKKVRGGMGANRGRKYVRKVGPLVVTAEDEGISDAASNLAGVEHSKVDQLNAEKLAPGATPGRLTVWSTKAVEKLEEDGMYQ</sequence>
<keyword evidence="3" id="KW-0687">Ribonucleoprotein</keyword>
<dbReference type="GO" id="GO:0003735">
    <property type="term" value="F:structural constituent of ribosome"/>
    <property type="evidence" value="ECO:0007669"/>
    <property type="project" value="InterPro"/>
</dbReference>
<dbReference type="KEGG" id="ncon:LC1Nh_1120"/>
<dbReference type="PANTHER" id="PTHR19431">
    <property type="entry name" value="60S RIBOSOMAL PROTEIN L4"/>
    <property type="match status" value="1"/>
</dbReference>
<name>A0A5Q0UH74_9ARCH</name>
<dbReference type="EMBL" id="CP040089">
    <property type="protein sequence ID" value="QGA80988.1"/>
    <property type="molecule type" value="Genomic_DNA"/>
</dbReference>
<dbReference type="Proteomes" id="UP000377803">
    <property type="component" value="Chromosome"/>
</dbReference>
<dbReference type="InterPro" id="IPR023574">
    <property type="entry name" value="Ribosomal_uL4_dom_sf"/>
</dbReference>
<dbReference type="GO" id="GO:0005840">
    <property type="term" value="C:ribosome"/>
    <property type="evidence" value="ECO:0007669"/>
    <property type="project" value="UniProtKB-KW"/>
</dbReference>
<evidence type="ECO:0000256" key="4">
    <source>
        <dbReference type="SAM" id="MobiDB-lite"/>
    </source>
</evidence>
<evidence type="ECO:0000256" key="1">
    <source>
        <dbReference type="ARBA" id="ARBA00010528"/>
    </source>
</evidence>
<accession>A0A5Q0UH74</accession>
<dbReference type="GO" id="GO:0006412">
    <property type="term" value="P:translation"/>
    <property type="evidence" value="ECO:0007669"/>
    <property type="project" value="InterPro"/>
</dbReference>
<dbReference type="SUPFAM" id="SSF52166">
    <property type="entry name" value="Ribosomal protein L4"/>
    <property type="match status" value="1"/>
</dbReference>
<evidence type="ECO:0000313" key="6">
    <source>
        <dbReference type="Proteomes" id="UP000377803"/>
    </source>
</evidence>
<gene>
    <name evidence="5" type="primary">rpl4p</name>
    <name evidence="5" type="ORF">LC1Nh_1120</name>
</gene>
<evidence type="ECO:0000256" key="2">
    <source>
        <dbReference type="ARBA" id="ARBA00022980"/>
    </source>
</evidence>
<feature type="region of interest" description="Disordered" evidence="4">
    <location>
        <begin position="51"/>
        <end position="98"/>
    </location>
</feature>
<dbReference type="GeneID" id="42365519"/>
<dbReference type="InterPro" id="IPR002136">
    <property type="entry name" value="Ribosomal_uL4"/>
</dbReference>
<proteinExistence type="inferred from homology"/>
<organism evidence="5 6">
    <name type="scientific">Candidatus Nanohalobium constans</name>
    <dbReference type="NCBI Taxonomy" id="2565781"/>
    <lineage>
        <taxon>Archaea</taxon>
        <taxon>Candidatus Nanohalarchaeota</taxon>
        <taxon>Candidatus Nanohalobia</taxon>
        <taxon>Candidatus Nanohalobiales</taxon>
        <taxon>Candidatus Nanohalobiaceae</taxon>
        <taxon>Candidatus Nanohalobium</taxon>
    </lineage>
</organism>
<dbReference type="Pfam" id="PF00573">
    <property type="entry name" value="Ribosomal_L4"/>
    <property type="match status" value="1"/>
</dbReference>
<dbReference type="RefSeq" id="WP_153550737.1">
    <property type="nucleotide sequence ID" value="NZ_CP040089.1"/>
</dbReference>
<dbReference type="InterPro" id="IPR045240">
    <property type="entry name" value="Ribosomal_uL4_euk/arch"/>
</dbReference>
<dbReference type="OrthoDB" id="10737at2157"/>
<keyword evidence="2 5" id="KW-0689">Ribosomal protein</keyword>